<dbReference type="SUPFAM" id="SSF48695">
    <property type="entry name" value="Multiheme cytochromes"/>
    <property type="match status" value="1"/>
</dbReference>
<evidence type="ECO:0000256" key="2">
    <source>
        <dbReference type="ARBA" id="ARBA00015978"/>
    </source>
</evidence>
<dbReference type="Gene3D" id="1.10.468.10">
    <property type="entry name" value="Photosynthetic Reaction Center, subunit C, domain 2"/>
    <property type="match status" value="2"/>
</dbReference>
<dbReference type="InterPro" id="IPR023119">
    <property type="entry name" value="Multihaem_cyt_PRC_cyt_su-like"/>
</dbReference>
<name>A0ABY4S2N8_AQUTE</name>
<dbReference type="RefSeq" id="WP_250195742.1">
    <property type="nucleotide sequence ID" value="NZ_CP097635.1"/>
</dbReference>
<keyword evidence="7 9" id="KW-0249">Electron transport</keyword>
<evidence type="ECO:0000256" key="7">
    <source>
        <dbReference type="ARBA" id="ARBA00022982"/>
    </source>
</evidence>
<dbReference type="InterPro" id="IPR036280">
    <property type="entry name" value="Multihaem_cyt_sf"/>
</dbReference>
<organism evidence="11 12">
    <name type="scientific">Aquincola tertiaricarbonis</name>
    <dbReference type="NCBI Taxonomy" id="391953"/>
    <lineage>
        <taxon>Bacteria</taxon>
        <taxon>Pseudomonadati</taxon>
        <taxon>Pseudomonadota</taxon>
        <taxon>Betaproteobacteria</taxon>
        <taxon>Burkholderiales</taxon>
        <taxon>Sphaerotilaceae</taxon>
        <taxon>Aquincola</taxon>
    </lineage>
</organism>
<gene>
    <name evidence="11" type="primary">pufC</name>
    <name evidence="11" type="ORF">MW290_02480</name>
</gene>
<keyword evidence="8 9" id="KW-0408">Iron</keyword>
<keyword evidence="4 9" id="KW-0602">Photosynthesis</keyword>
<keyword evidence="5 9" id="KW-0349">Heme</keyword>
<sequence>MKHIASTAAVLAASLLVAGCERPPVDTVQTGYRGTGMEQVYNPRLLAKDAALNTAPEAPPPASPDGPKASQVFQNVKVLGDLSIGEFTRTMTAITQWVSPEQGCVYCHDGANLASDAKYTKVVARRMLQMTQHINTDWKTHVAGTGVTCYSCHRGNPVPSKTWFEPLAPASSRSLLGNSAGQNAAAPEAVWASLPNDPFSPFLQHAENIRVIGNSALPDGNRQSTKQAEWTYGLMMHMSQSLGVNCTFCHNSRSFGQWDQSSPQRATAYYGIRMVRDLNVSWLEPLTDTFPLERLGPNHDVAKINCATCHQGAYKPLYGAQMMKDYPALMMPPQAAAAASAAMSSATPDDGQGSLRRLAALMGGASPAPEGAR</sequence>
<dbReference type="Proteomes" id="UP001056201">
    <property type="component" value="Chromosome 1"/>
</dbReference>
<evidence type="ECO:0000256" key="9">
    <source>
        <dbReference type="PIRNR" id="PIRNR000017"/>
    </source>
</evidence>
<dbReference type="PROSITE" id="PS51257">
    <property type="entry name" value="PROKAR_LIPOPROTEIN"/>
    <property type="match status" value="1"/>
</dbReference>
<dbReference type="EMBL" id="CP097635">
    <property type="protein sequence ID" value="URI07507.1"/>
    <property type="molecule type" value="Genomic_DNA"/>
</dbReference>
<keyword evidence="6 9" id="KW-0479">Metal-binding</keyword>
<reference evidence="11" key="1">
    <citation type="submission" date="2022-05" db="EMBL/GenBank/DDBJ databases">
        <title>An RpoN-dependent PEP-CTERM gene is involved in floc formation of an Aquincola tertiaricarbonis strain.</title>
        <authorList>
            <person name="Qiu D."/>
            <person name="Xia M."/>
        </authorList>
    </citation>
    <scope>NUCLEOTIDE SEQUENCE</scope>
    <source>
        <strain evidence="11">RN12</strain>
    </source>
</reference>
<evidence type="ECO:0000256" key="6">
    <source>
        <dbReference type="ARBA" id="ARBA00022723"/>
    </source>
</evidence>
<accession>A0ABY4S2N8</accession>
<evidence type="ECO:0000256" key="8">
    <source>
        <dbReference type="ARBA" id="ARBA00023004"/>
    </source>
</evidence>
<evidence type="ECO:0000313" key="11">
    <source>
        <dbReference type="EMBL" id="URI07507.1"/>
    </source>
</evidence>
<evidence type="ECO:0000256" key="5">
    <source>
        <dbReference type="ARBA" id="ARBA00022617"/>
    </source>
</evidence>
<dbReference type="PIRSF" id="PIRSF000017">
    <property type="entry name" value="RC_cytochrome"/>
    <property type="match status" value="1"/>
</dbReference>
<dbReference type="InterPro" id="IPR003158">
    <property type="entry name" value="Photosyn_RC_cyt_c-su"/>
</dbReference>
<evidence type="ECO:0000313" key="12">
    <source>
        <dbReference type="Proteomes" id="UP001056201"/>
    </source>
</evidence>
<keyword evidence="3 9" id="KW-0813">Transport</keyword>
<evidence type="ECO:0000256" key="10">
    <source>
        <dbReference type="SAM" id="MobiDB-lite"/>
    </source>
</evidence>
<dbReference type="NCBIfam" id="NF040706">
    <property type="entry name" value="photo_cyt_PufC"/>
    <property type="match status" value="1"/>
</dbReference>
<evidence type="ECO:0000256" key="4">
    <source>
        <dbReference type="ARBA" id="ARBA00022531"/>
    </source>
</evidence>
<feature type="region of interest" description="Disordered" evidence="10">
    <location>
        <begin position="341"/>
        <end position="373"/>
    </location>
</feature>
<protein>
    <recommendedName>
        <fullName evidence="2 9">Photosynthetic reaction center cytochrome c subunit</fullName>
    </recommendedName>
</protein>
<evidence type="ECO:0000256" key="1">
    <source>
        <dbReference type="ARBA" id="ARBA00003196"/>
    </source>
</evidence>
<proteinExistence type="predicted"/>
<comment type="PTM">
    <text evidence="9">Binds 4 heme groups per subunit.</text>
</comment>
<keyword evidence="9" id="KW-0674">Reaction center</keyword>
<evidence type="ECO:0000256" key="3">
    <source>
        <dbReference type="ARBA" id="ARBA00022448"/>
    </source>
</evidence>
<keyword evidence="12" id="KW-1185">Reference proteome</keyword>
<dbReference type="Pfam" id="PF02276">
    <property type="entry name" value="CytoC_RC"/>
    <property type="match status" value="1"/>
</dbReference>
<comment type="function">
    <text evidence="1 9">The reaction center of purple bacteria contains a tightly bound cytochrome molecule which re-reduces the photo oxidized primary electron donor.</text>
</comment>
<dbReference type="CDD" id="cd09224">
    <property type="entry name" value="CytoC_RC"/>
    <property type="match status" value="1"/>
</dbReference>